<dbReference type="STRING" id="5601.A0A0D2GML4"/>
<keyword evidence="3" id="KW-1185">Reference proteome</keyword>
<name>A0A0D2GML4_9EURO</name>
<evidence type="ECO:0000313" key="3">
    <source>
        <dbReference type="Proteomes" id="UP000054266"/>
    </source>
</evidence>
<dbReference type="Proteomes" id="UP000054266">
    <property type="component" value="Unassembled WGS sequence"/>
</dbReference>
<accession>A0A0D2GML4</accession>
<dbReference type="EMBL" id="KN846956">
    <property type="protein sequence ID" value="KIW73619.1"/>
    <property type="molecule type" value="Genomic_DNA"/>
</dbReference>
<dbReference type="AlphaFoldDB" id="A0A0D2GML4"/>
<evidence type="ECO:0008006" key="4">
    <source>
        <dbReference type="Google" id="ProtNLM"/>
    </source>
</evidence>
<feature type="signal peptide" evidence="1">
    <location>
        <begin position="1"/>
        <end position="20"/>
    </location>
</feature>
<proteinExistence type="predicted"/>
<reference evidence="2 3" key="1">
    <citation type="submission" date="2015-01" db="EMBL/GenBank/DDBJ databases">
        <title>The Genome Sequence of Capronia semiimmersa CBS27337.</title>
        <authorList>
            <consortium name="The Broad Institute Genomics Platform"/>
            <person name="Cuomo C."/>
            <person name="de Hoog S."/>
            <person name="Gorbushina A."/>
            <person name="Stielow B."/>
            <person name="Teixiera M."/>
            <person name="Abouelleil A."/>
            <person name="Chapman S.B."/>
            <person name="Priest M."/>
            <person name="Young S.K."/>
            <person name="Wortman J."/>
            <person name="Nusbaum C."/>
            <person name="Birren B."/>
        </authorList>
    </citation>
    <scope>NUCLEOTIDE SEQUENCE [LARGE SCALE GENOMIC DNA]</scope>
    <source>
        <strain evidence="2 3">CBS 27337</strain>
    </source>
</reference>
<feature type="chain" id="PRO_5002242631" description="Ig-like domain-containing protein" evidence="1">
    <location>
        <begin position="21"/>
        <end position="394"/>
    </location>
</feature>
<sequence>MYSSSPFVFALLALAGRCAADCLSYGYDFVDGGGPYCINTTSTAYFTFGTEFFGCEPSDVQDAVTPILIDPNGDEYYCSDIGVQPDGQDMVSICNVAGNELTKNNMFSGTWTAIMEGLTFAYMRSFSIIAAPPVTVSSTPTVMFTVTMTPSTTTTSTITSVFSVTASPSTVTVPTSTSTRTITTTPAQVTVYSTSTITRTRTTRVFSKTVSTTTVTTSCQTQTPSKDPICTIRPTKATLAAAAATISIAPRQWVRQFQRPNSGRSSWGGWGGHRLAMHRRDDGGAPVDTGPDMCTTTIVDTAKAVSSYTTVTASTSTEIDTENATTTTTVTPAPVTAYGGKAKTTITITAPTPTRTRTTRAYQTVWTTSTVWATIASTVKTAPSGWVCATSAAH</sequence>
<evidence type="ECO:0000313" key="2">
    <source>
        <dbReference type="EMBL" id="KIW73619.1"/>
    </source>
</evidence>
<organism evidence="2 3">
    <name type="scientific">Phialophora macrospora</name>
    <dbReference type="NCBI Taxonomy" id="1851006"/>
    <lineage>
        <taxon>Eukaryota</taxon>
        <taxon>Fungi</taxon>
        <taxon>Dikarya</taxon>
        <taxon>Ascomycota</taxon>
        <taxon>Pezizomycotina</taxon>
        <taxon>Eurotiomycetes</taxon>
        <taxon>Chaetothyriomycetidae</taxon>
        <taxon>Chaetothyriales</taxon>
        <taxon>Herpotrichiellaceae</taxon>
        <taxon>Phialophora</taxon>
    </lineage>
</organism>
<protein>
    <recommendedName>
        <fullName evidence="4">Ig-like domain-containing protein</fullName>
    </recommendedName>
</protein>
<evidence type="ECO:0000256" key="1">
    <source>
        <dbReference type="SAM" id="SignalP"/>
    </source>
</evidence>
<keyword evidence="1" id="KW-0732">Signal</keyword>
<dbReference type="HOGENOM" id="CLU_056960_0_0_1"/>
<gene>
    <name evidence="2" type="ORF">PV04_01722</name>
</gene>